<protein>
    <recommendedName>
        <fullName evidence="4">FimV N-terminal domain-containing protein</fullName>
    </recommendedName>
</protein>
<feature type="domain" description="FimV N-terminal" evidence="4">
    <location>
        <begin position="19"/>
        <end position="120"/>
    </location>
</feature>
<accession>A0ABV2CQ25</accession>
<name>A0ABV2CQ25_9RHOO</name>
<dbReference type="Proteomes" id="UP001548590">
    <property type="component" value="Unassembled WGS sequence"/>
</dbReference>
<feature type="region of interest" description="Disordered" evidence="1">
    <location>
        <begin position="337"/>
        <end position="369"/>
    </location>
</feature>
<feature type="compositionally biased region" description="Basic and acidic residues" evidence="1">
    <location>
        <begin position="244"/>
        <end position="260"/>
    </location>
</feature>
<keyword evidence="2" id="KW-0812">Transmembrane</keyword>
<organism evidence="5 6">
    <name type="scientific">Uliginosibacterium paludis</name>
    <dbReference type="NCBI Taxonomy" id="1615952"/>
    <lineage>
        <taxon>Bacteria</taxon>
        <taxon>Pseudomonadati</taxon>
        <taxon>Pseudomonadota</taxon>
        <taxon>Betaproteobacteria</taxon>
        <taxon>Rhodocyclales</taxon>
        <taxon>Zoogloeaceae</taxon>
        <taxon>Uliginosibacterium</taxon>
    </lineage>
</organism>
<evidence type="ECO:0000313" key="5">
    <source>
        <dbReference type="EMBL" id="MET1490014.1"/>
    </source>
</evidence>
<dbReference type="Pfam" id="PF25800">
    <property type="entry name" value="FimV_N"/>
    <property type="match status" value="1"/>
</dbReference>
<keyword evidence="2" id="KW-1133">Transmembrane helix</keyword>
<feature type="region of interest" description="Disordered" evidence="1">
    <location>
        <begin position="217"/>
        <end position="289"/>
    </location>
</feature>
<reference evidence="5 6" key="1">
    <citation type="submission" date="2024-07" db="EMBL/GenBank/DDBJ databases">
        <title>Uliginosibacterium paludis KCTC:42655.</title>
        <authorList>
            <person name="Kim M.K."/>
        </authorList>
    </citation>
    <scope>NUCLEOTIDE SEQUENCE [LARGE SCALE GENOMIC DNA]</scope>
    <source>
        <strain evidence="5 6">KCTC 42655</strain>
    </source>
</reference>
<evidence type="ECO:0000313" key="6">
    <source>
        <dbReference type="Proteomes" id="UP001548590"/>
    </source>
</evidence>
<feature type="chain" id="PRO_5046121575" description="FimV N-terminal domain-containing protein" evidence="3">
    <location>
        <begin position="19"/>
        <end position="716"/>
    </location>
</feature>
<feature type="transmembrane region" description="Helical" evidence="2">
    <location>
        <begin position="378"/>
        <end position="397"/>
    </location>
</feature>
<dbReference type="EMBL" id="JBEWLZ010000004">
    <property type="protein sequence ID" value="MET1490014.1"/>
    <property type="molecule type" value="Genomic_DNA"/>
</dbReference>
<evidence type="ECO:0000256" key="2">
    <source>
        <dbReference type="SAM" id="Phobius"/>
    </source>
</evidence>
<dbReference type="RefSeq" id="WP_345923424.1">
    <property type="nucleotide sequence ID" value="NZ_JBDIVF010000001.1"/>
</dbReference>
<sequence>MAGAASILMLGLTPASHALGLGSASTRSRVDSPIRIEIPIQSGSAESVDLQCVSLASQPVNRTDDLPWLSKAKLTLETHNGQALLVISAPATSQPVIMLGVLIRCDTAFRRDYTILLDPPLIRDTQDPKTPPAPQAAAPVPQPPAPVTGEAGKGMPERTTTQEGDSARSIANRLRPGDAAAQRRLARALLTENQAALSDRPRGTLDRLPAGIELIIPRLSPQTEAPVPASAQTEPRPARQAPASERRSASDQPRAQERNRLIVSGNAETSPLQLSGALSHRRELSEPQRERLRTEMQLLAALDEKIATQLELAERLRQLEALQNHLREDADRLEHELRTAQSAPGPAASQTAVPVAARSPLPTPPEQTTTALSDLQNWLAGIAALLLALLLAGMLIWRRKRAGSALVAEAPADPAGGLDAALIEPLSEADIWPDEQGQAPKASALPPRSLEGALSSLSATGFGPPSILQIVEGDVEEHDSAVELADIMMSFGRVQGAAQTLADFIRVNPKQAVKPWIKLLEVYRAADMRPEYEALCSRLNKTFNVRPAPWDEFELARQAPDSLENLPHIVSRLTESWGRRECQAFLHTLLRDNRQGTRSGFPLAIIDEILLLLSILERQLGPYRPEATDPAKPEPSTRAMSRSIAIPTVELAVPPIIDDEALSMSVVLNDEKQAPDTFRPYDSNQLDFDLDMTDLSKTLHIDLDQIGSADEENPPR</sequence>
<comment type="caution">
    <text evidence="5">The sequence shown here is derived from an EMBL/GenBank/DDBJ whole genome shotgun (WGS) entry which is preliminary data.</text>
</comment>
<feature type="region of interest" description="Disordered" evidence="1">
    <location>
        <begin position="120"/>
        <end position="179"/>
    </location>
</feature>
<keyword evidence="6" id="KW-1185">Reference proteome</keyword>
<evidence type="ECO:0000256" key="3">
    <source>
        <dbReference type="SAM" id="SignalP"/>
    </source>
</evidence>
<feature type="compositionally biased region" description="Pro residues" evidence="1">
    <location>
        <begin position="129"/>
        <end position="146"/>
    </location>
</feature>
<keyword evidence="2" id="KW-0472">Membrane</keyword>
<dbReference type="InterPro" id="IPR057840">
    <property type="entry name" value="FimV_N"/>
</dbReference>
<keyword evidence="3" id="KW-0732">Signal</keyword>
<evidence type="ECO:0000256" key="1">
    <source>
        <dbReference type="SAM" id="MobiDB-lite"/>
    </source>
</evidence>
<feature type="compositionally biased region" description="Basic and acidic residues" evidence="1">
    <location>
        <begin position="280"/>
        <end position="289"/>
    </location>
</feature>
<proteinExistence type="predicted"/>
<feature type="signal peptide" evidence="3">
    <location>
        <begin position="1"/>
        <end position="18"/>
    </location>
</feature>
<gene>
    <name evidence="5" type="ORF">ABVT11_09265</name>
</gene>
<evidence type="ECO:0000259" key="4">
    <source>
        <dbReference type="Pfam" id="PF25800"/>
    </source>
</evidence>